<dbReference type="Proteomes" id="UP000249633">
    <property type="component" value="Unassembled WGS sequence"/>
</dbReference>
<proteinExistence type="predicted"/>
<dbReference type="GO" id="GO:0032153">
    <property type="term" value="C:cell division site"/>
    <property type="evidence" value="ECO:0007669"/>
    <property type="project" value="TreeGrafter"/>
</dbReference>
<protein>
    <submittedName>
        <fullName evidence="4">Sporulation protein</fullName>
    </submittedName>
</protein>
<organism evidence="4 5">
    <name type="scientific">Roseateles depolymerans</name>
    <dbReference type="NCBI Taxonomy" id="76731"/>
    <lineage>
        <taxon>Bacteria</taxon>
        <taxon>Pseudomonadati</taxon>
        <taxon>Pseudomonadota</taxon>
        <taxon>Betaproteobacteria</taxon>
        <taxon>Burkholderiales</taxon>
        <taxon>Sphaerotilaceae</taxon>
        <taxon>Roseateles</taxon>
    </lineage>
</organism>
<dbReference type="InterPro" id="IPR052521">
    <property type="entry name" value="Cell_div_SPOR-domain"/>
</dbReference>
<accession>A0A2W5DDZ8</accession>
<feature type="compositionally biased region" description="Low complexity" evidence="1">
    <location>
        <begin position="108"/>
        <end position="118"/>
    </location>
</feature>
<gene>
    <name evidence="4" type="ORF">DI603_18355</name>
</gene>
<dbReference type="InterPro" id="IPR036680">
    <property type="entry name" value="SPOR-like_sf"/>
</dbReference>
<reference evidence="4 5" key="1">
    <citation type="submission" date="2017-08" db="EMBL/GenBank/DDBJ databases">
        <title>Infants hospitalized years apart are colonized by the same room-sourced microbial strains.</title>
        <authorList>
            <person name="Brooks B."/>
            <person name="Olm M.R."/>
            <person name="Firek B.A."/>
            <person name="Baker R."/>
            <person name="Thomas B.C."/>
            <person name="Morowitz M.J."/>
            <person name="Banfield J.F."/>
        </authorList>
    </citation>
    <scope>NUCLEOTIDE SEQUENCE [LARGE SCALE GENOMIC DNA]</scope>
    <source>
        <strain evidence="4">S2_012_000_R2_81</strain>
    </source>
</reference>
<evidence type="ECO:0000256" key="2">
    <source>
        <dbReference type="SAM" id="Phobius"/>
    </source>
</evidence>
<feature type="region of interest" description="Disordered" evidence="1">
    <location>
        <begin position="1"/>
        <end position="30"/>
    </location>
</feature>
<dbReference type="GO" id="GO:0042834">
    <property type="term" value="F:peptidoglycan binding"/>
    <property type="evidence" value="ECO:0007669"/>
    <property type="project" value="InterPro"/>
</dbReference>
<sequence length="287" mass="30302">MRLFSFLKRTPGADAPPKKAGKAGARSSSSDDVQVLRVRARRRLIGAAVLVGVGVIGFPLIFETQPRPMPVDLPIEIPRKDNAPPLDVPAREAQATPPSEAQPASTTLARAPAAELPVEPAPTPEPPGKTAPKPADKSADMPVERPVEKAAEKPVDKPQDRPHDKGHDKPKPADKPVEKPTDKPASKPAAGADGARAQALLDGREPVAPATAARYIVQVGAYGENKAAQEVRNRVEKLGLKTYAQAVETPDGRRVRVRLGPFASRDEAERAAAKLKGVGLAGAILTL</sequence>
<evidence type="ECO:0000259" key="3">
    <source>
        <dbReference type="PROSITE" id="PS51724"/>
    </source>
</evidence>
<dbReference type="PANTHER" id="PTHR38687:SF1">
    <property type="entry name" value="CELL DIVISION PROTEIN DEDD"/>
    <property type="match status" value="1"/>
</dbReference>
<dbReference type="Pfam" id="PF05036">
    <property type="entry name" value="SPOR"/>
    <property type="match status" value="1"/>
</dbReference>
<evidence type="ECO:0000256" key="1">
    <source>
        <dbReference type="SAM" id="MobiDB-lite"/>
    </source>
</evidence>
<feature type="transmembrane region" description="Helical" evidence="2">
    <location>
        <begin position="44"/>
        <end position="62"/>
    </location>
</feature>
<keyword evidence="2" id="KW-0812">Transmembrane</keyword>
<evidence type="ECO:0000313" key="4">
    <source>
        <dbReference type="EMBL" id="PZP28918.1"/>
    </source>
</evidence>
<feature type="compositionally biased region" description="Low complexity" evidence="1">
    <location>
        <begin position="186"/>
        <end position="199"/>
    </location>
</feature>
<keyword evidence="2" id="KW-1133">Transmembrane helix</keyword>
<dbReference type="AlphaFoldDB" id="A0A2W5DDZ8"/>
<feature type="compositionally biased region" description="Pro residues" evidence="1">
    <location>
        <begin position="119"/>
        <end position="129"/>
    </location>
</feature>
<dbReference type="GO" id="GO:0030428">
    <property type="term" value="C:cell septum"/>
    <property type="evidence" value="ECO:0007669"/>
    <property type="project" value="TreeGrafter"/>
</dbReference>
<dbReference type="EMBL" id="QFOD01000020">
    <property type="protein sequence ID" value="PZP28918.1"/>
    <property type="molecule type" value="Genomic_DNA"/>
</dbReference>
<dbReference type="Gene3D" id="3.30.70.1070">
    <property type="entry name" value="Sporulation related repeat"/>
    <property type="match status" value="1"/>
</dbReference>
<feature type="domain" description="SPOR" evidence="3">
    <location>
        <begin position="209"/>
        <end position="287"/>
    </location>
</feature>
<dbReference type="SUPFAM" id="SSF110997">
    <property type="entry name" value="Sporulation related repeat"/>
    <property type="match status" value="1"/>
</dbReference>
<dbReference type="GO" id="GO:0032506">
    <property type="term" value="P:cytokinetic process"/>
    <property type="evidence" value="ECO:0007669"/>
    <property type="project" value="TreeGrafter"/>
</dbReference>
<dbReference type="InterPro" id="IPR007730">
    <property type="entry name" value="SPOR-like_dom"/>
</dbReference>
<comment type="caution">
    <text evidence="4">The sequence shown here is derived from an EMBL/GenBank/DDBJ whole genome shotgun (WGS) entry which is preliminary data.</text>
</comment>
<keyword evidence="2" id="KW-0472">Membrane</keyword>
<feature type="compositionally biased region" description="Polar residues" evidence="1">
    <location>
        <begin position="96"/>
        <end position="107"/>
    </location>
</feature>
<feature type="compositionally biased region" description="Basic and acidic residues" evidence="1">
    <location>
        <begin position="134"/>
        <end position="185"/>
    </location>
</feature>
<dbReference type="PROSITE" id="PS51724">
    <property type="entry name" value="SPOR"/>
    <property type="match status" value="1"/>
</dbReference>
<feature type="region of interest" description="Disordered" evidence="1">
    <location>
        <begin position="72"/>
        <end position="203"/>
    </location>
</feature>
<evidence type="ECO:0000313" key="5">
    <source>
        <dbReference type="Proteomes" id="UP000249633"/>
    </source>
</evidence>
<name>A0A2W5DDZ8_9BURK</name>
<dbReference type="PANTHER" id="PTHR38687">
    <property type="entry name" value="CELL DIVISION PROTEIN DEDD-RELATED"/>
    <property type="match status" value="1"/>
</dbReference>